<dbReference type="STRING" id="245187.SAMN04488003_10572"/>
<evidence type="ECO:0000313" key="3">
    <source>
        <dbReference type="Proteomes" id="UP000199585"/>
    </source>
</evidence>
<protein>
    <recommendedName>
        <fullName evidence="4">Lipoprotein</fullName>
    </recommendedName>
</protein>
<evidence type="ECO:0000256" key="1">
    <source>
        <dbReference type="SAM" id="SignalP"/>
    </source>
</evidence>
<organism evidence="2 3">
    <name type="scientific">Loktanella fryxellensis</name>
    <dbReference type="NCBI Taxonomy" id="245187"/>
    <lineage>
        <taxon>Bacteria</taxon>
        <taxon>Pseudomonadati</taxon>
        <taxon>Pseudomonadota</taxon>
        <taxon>Alphaproteobacteria</taxon>
        <taxon>Rhodobacterales</taxon>
        <taxon>Roseobacteraceae</taxon>
        <taxon>Loktanella</taxon>
    </lineage>
</organism>
<accession>A0A1H8BJT5</accession>
<gene>
    <name evidence="2" type="ORF">SAMN04488003_10572</name>
</gene>
<dbReference type="EMBL" id="FOCI01000005">
    <property type="protein sequence ID" value="SEM83052.1"/>
    <property type="molecule type" value="Genomic_DNA"/>
</dbReference>
<keyword evidence="3" id="KW-1185">Reference proteome</keyword>
<name>A0A1H8BJT5_9RHOB</name>
<evidence type="ECO:0000313" key="2">
    <source>
        <dbReference type="EMBL" id="SEM83052.1"/>
    </source>
</evidence>
<dbReference type="AlphaFoldDB" id="A0A1H8BJT5"/>
<feature type="signal peptide" evidence="1">
    <location>
        <begin position="1"/>
        <end position="17"/>
    </location>
</feature>
<feature type="chain" id="PRO_5011576725" description="Lipoprotein" evidence="1">
    <location>
        <begin position="18"/>
        <end position="40"/>
    </location>
</feature>
<sequence>MKFALMTMALLTAAACARQPEPAPMVVTPPAAPAYDASMK</sequence>
<keyword evidence="1" id="KW-0732">Signal</keyword>
<evidence type="ECO:0008006" key="4">
    <source>
        <dbReference type="Google" id="ProtNLM"/>
    </source>
</evidence>
<dbReference type="Proteomes" id="UP000199585">
    <property type="component" value="Unassembled WGS sequence"/>
</dbReference>
<reference evidence="2 3" key="1">
    <citation type="submission" date="2016-10" db="EMBL/GenBank/DDBJ databases">
        <authorList>
            <person name="de Groot N.N."/>
        </authorList>
    </citation>
    <scope>NUCLEOTIDE SEQUENCE [LARGE SCALE GENOMIC DNA]</scope>
    <source>
        <strain evidence="2 3">DSM 16213</strain>
    </source>
</reference>
<proteinExistence type="predicted"/>
<dbReference type="PROSITE" id="PS51257">
    <property type="entry name" value="PROKAR_LIPOPROTEIN"/>
    <property type="match status" value="1"/>
</dbReference>
<dbReference type="RefSeq" id="WP_281242586.1">
    <property type="nucleotide sequence ID" value="NZ_FOCI01000005.1"/>
</dbReference>